<proteinExistence type="predicted"/>
<gene>
    <name evidence="2" type="ORF">Tci_826732</name>
</gene>
<evidence type="ECO:0000256" key="1">
    <source>
        <dbReference type="SAM" id="MobiDB-lite"/>
    </source>
</evidence>
<feature type="non-terminal residue" evidence="2">
    <location>
        <position position="1"/>
    </location>
</feature>
<dbReference type="EMBL" id="BKCJ010962507">
    <property type="protein sequence ID" value="GFC54762.1"/>
    <property type="molecule type" value="Genomic_DNA"/>
</dbReference>
<accession>A0A699Q4G9</accession>
<comment type="caution">
    <text evidence="2">The sequence shown here is derived from an EMBL/GenBank/DDBJ whole genome shotgun (WGS) entry which is preliminary data.</text>
</comment>
<protein>
    <submittedName>
        <fullName evidence="2">Uncharacterized protein</fullName>
    </submittedName>
</protein>
<dbReference type="AlphaFoldDB" id="A0A699Q4G9"/>
<name>A0A699Q4G9_TANCI</name>
<evidence type="ECO:0000313" key="2">
    <source>
        <dbReference type="EMBL" id="GFC54762.1"/>
    </source>
</evidence>
<feature type="region of interest" description="Disordered" evidence="1">
    <location>
        <begin position="1"/>
        <end position="55"/>
    </location>
</feature>
<sequence length="205" mass="23066">TESDFNDHGISKEGKTIAEIKEEETINSEHEEENTKGDDQKTEEEPKGDDQAKEVEVGVPDLVTNKEKLVFLQPTSSHAISLNINNQFLVNSPNASLIGTIPKNADKEIASMMDIKIQKDVPMVYNELFHKVKASVILETTQQPRSTQRAPLLPATEDPAAPVITFEAVDSFLKKFMLLKRMYKKSNKLITMQLFLTLSDPKCHR</sequence>
<organism evidence="2">
    <name type="scientific">Tanacetum cinerariifolium</name>
    <name type="common">Dalmatian daisy</name>
    <name type="synonym">Chrysanthemum cinerariifolium</name>
    <dbReference type="NCBI Taxonomy" id="118510"/>
    <lineage>
        <taxon>Eukaryota</taxon>
        <taxon>Viridiplantae</taxon>
        <taxon>Streptophyta</taxon>
        <taxon>Embryophyta</taxon>
        <taxon>Tracheophyta</taxon>
        <taxon>Spermatophyta</taxon>
        <taxon>Magnoliopsida</taxon>
        <taxon>eudicotyledons</taxon>
        <taxon>Gunneridae</taxon>
        <taxon>Pentapetalae</taxon>
        <taxon>asterids</taxon>
        <taxon>campanulids</taxon>
        <taxon>Asterales</taxon>
        <taxon>Asteraceae</taxon>
        <taxon>Asteroideae</taxon>
        <taxon>Anthemideae</taxon>
        <taxon>Anthemidinae</taxon>
        <taxon>Tanacetum</taxon>
    </lineage>
</organism>
<reference evidence="2" key="1">
    <citation type="journal article" date="2019" name="Sci. Rep.">
        <title>Draft genome of Tanacetum cinerariifolium, the natural source of mosquito coil.</title>
        <authorList>
            <person name="Yamashiro T."/>
            <person name="Shiraishi A."/>
            <person name="Satake H."/>
            <person name="Nakayama K."/>
        </authorList>
    </citation>
    <scope>NUCLEOTIDE SEQUENCE</scope>
</reference>